<comment type="caution">
    <text evidence="9">The sequence shown here is derived from an EMBL/GenBank/DDBJ whole genome shotgun (WGS) entry which is preliminary data.</text>
</comment>
<dbReference type="Pfam" id="PF13456">
    <property type="entry name" value="RVT_3"/>
    <property type="match status" value="1"/>
</dbReference>
<dbReference type="Pfam" id="PF17917">
    <property type="entry name" value="RT_RNaseH"/>
    <property type="match status" value="1"/>
</dbReference>
<dbReference type="Proteomes" id="UP000198211">
    <property type="component" value="Unassembled WGS sequence"/>
</dbReference>
<proteinExistence type="predicted"/>
<dbReference type="EMBL" id="NBNE01006347">
    <property type="protein sequence ID" value="OWZ02169.1"/>
    <property type="molecule type" value="Genomic_DNA"/>
</dbReference>
<dbReference type="SUPFAM" id="SSF53098">
    <property type="entry name" value="Ribonuclease H-like"/>
    <property type="match status" value="1"/>
</dbReference>
<evidence type="ECO:0000313" key="10">
    <source>
        <dbReference type="Proteomes" id="UP000198211"/>
    </source>
</evidence>
<dbReference type="GO" id="GO:0003676">
    <property type="term" value="F:nucleic acid binding"/>
    <property type="evidence" value="ECO:0007669"/>
    <property type="project" value="InterPro"/>
</dbReference>
<dbReference type="InterPro" id="IPR041373">
    <property type="entry name" value="RT_RNaseH"/>
</dbReference>
<evidence type="ECO:0000256" key="1">
    <source>
        <dbReference type="ARBA" id="ARBA00022679"/>
    </source>
</evidence>
<dbReference type="SUPFAM" id="SSF56672">
    <property type="entry name" value="DNA/RNA polymerases"/>
    <property type="match status" value="1"/>
</dbReference>
<dbReference type="InterPro" id="IPR043128">
    <property type="entry name" value="Rev_trsase/Diguanyl_cyclase"/>
</dbReference>
<feature type="domain" description="Reverse transcriptase RNase H-like" evidence="8">
    <location>
        <begin position="230"/>
        <end position="330"/>
    </location>
</feature>
<keyword evidence="2" id="KW-0548">Nucleotidyltransferase</keyword>
<dbReference type="InterPro" id="IPR050951">
    <property type="entry name" value="Retrovirus_Pol_polyprotein"/>
</dbReference>
<keyword evidence="5" id="KW-0378">Hydrolase</keyword>
<dbReference type="PANTHER" id="PTHR37984">
    <property type="entry name" value="PROTEIN CBG26694"/>
    <property type="match status" value="1"/>
</dbReference>
<name>A0A225VB42_9STRA</name>
<keyword evidence="10" id="KW-1185">Reference proteome</keyword>
<organism evidence="9 10">
    <name type="scientific">Phytophthora megakarya</name>
    <dbReference type="NCBI Taxonomy" id="4795"/>
    <lineage>
        <taxon>Eukaryota</taxon>
        <taxon>Sar</taxon>
        <taxon>Stramenopiles</taxon>
        <taxon>Oomycota</taxon>
        <taxon>Peronosporomycetes</taxon>
        <taxon>Peronosporales</taxon>
        <taxon>Peronosporaceae</taxon>
        <taxon>Phytophthora</taxon>
    </lineage>
</organism>
<dbReference type="GO" id="GO:0004523">
    <property type="term" value="F:RNA-DNA hybrid ribonuclease activity"/>
    <property type="evidence" value="ECO:0007669"/>
    <property type="project" value="InterPro"/>
</dbReference>
<evidence type="ECO:0000256" key="5">
    <source>
        <dbReference type="ARBA" id="ARBA00022801"/>
    </source>
</evidence>
<evidence type="ECO:0000259" key="7">
    <source>
        <dbReference type="Pfam" id="PF13456"/>
    </source>
</evidence>
<keyword evidence="3" id="KW-0540">Nuclease</keyword>
<dbReference type="Gene3D" id="3.30.420.10">
    <property type="entry name" value="Ribonuclease H-like superfamily/Ribonuclease H"/>
    <property type="match status" value="1"/>
</dbReference>
<dbReference type="InterPro" id="IPR012337">
    <property type="entry name" value="RNaseH-like_sf"/>
</dbReference>
<evidence type="ECO:0000256" key="2">
    <source>
        <dbReference type="ARBA" id="ARBA00022695"/>
    </source>
</evidence>
<evidence type="ECO:0000256" key="6">
    <source>
        <dbReference type="ARBA" id="ARBA00022918"/>
    </source>
</evidence>
<evidence type="ECO:0000256" key="4">
    <source>
        <dbReference type="ARBA" id="ARBA00022759"/>
    </source>
</evidence>
<dbReference type="InterPro" id="IPR002156">
    <property type="entry name" value="RNaseH_domain"/>
</dbReference>
<dbReference type="AlphaFoldDB" id="A0A225VB42"/>
<protein>
    <submittedName>
        <fullName evidence="9">Reverse transcriptase</fullName>
    </submittedName>
</protein>
<evidence type="ECO:0000256" key="3">
    <source>
        <dbReference type="ARBA" id="ARBA00022722"/>
    </source>
</evidence>
<keyword evidence="4" id="KW-0255">Endonuclease</keyword>
<dbReference type="PANTHER" id="PTHR37984:SF5">
    <property type="entry name" value="PROTEIN NYNRIN-LIKE"/>
    <property type="match status" value="1"/>
</dbReference>
<dbReference type="InterPro" id="IPR043502">
    <property type="entry name" value="DNA/RNA_pol_sf"/>
</dbReference>
<dbReference type="OrthoDB" id="112024at2759"/>
<reference evidence="10" key="1">
    <citation type="submission" date="2017-03" db="EMBL/GenBank/DDBJ databases">
        <title>Phytopthora megakarya and P. palmivora, two closely related causual agents of cacao black pod achieved similar genome size and gene model numbers by different mechanisms.</title>
        <authorList>
            <person name="Ali S."/>
            <person name="Shao J."/>
            <person name="Larry D.J."/>
            <person name="Kronmiller B."/>
            <person name="Shen D."/>
            <person name="Strem M.D."/>
            <person name="Melnick R.L."/>
            <person name="Guiltinan M.J."/>
            <person name="Tyler B.M."/>
            <person name="Meinhardt L.W."/>
            <person name="Bailey B.A."/>
        </authorList>
    </citation>
    <scope>NUCLEOTIDE SEQUENCE [LARGE SCALE GENOMIC DNA]</scope>
    <source>
        <strain evidence="10">zdho120</strain>
    </source>
</reference>
<feature type="domain" description="RNase H type-1" evidence="7">
    <location>
        <begin position="372"/>
        <end position="484"/>
    </location>
</feature>
<dbReference type="InterPro" id="IPR036397">
    <property type="entry name" value="RNaseH_sf"/>
</dbReference>
<keyword evidence="6 9" id="KW-0695">RNA-directed DNA polymerase</keyword>
<evidence type="ECO:0000259" key="8">
    <source>
        <dbReference type="Pfam" id="PF17917"/>
    </source>
</evidence>
<sequence>MPFGLNKCTSDLTACDQRLPVGIQEEAEVDRKVLDCLNLDPQDDGPPGCGAPGCTGCENDHSPRSLPTLADQMTVFKRNIPAPTQMSPVLGRSSFIDDTAHGAPSWDALCADLDALWYRLRYWNISFAEERVRDPNLGHEISAEGIRATPKIAKGVQDLPFPTTMKGVQSLLGSLNYYHKFIEDYPMIAASMYEHSDDQVRSGRDLFRAKQAFEILKHMIVSTPVLRRPDRTKPFVIIPHANQWAVCAVLGQEHDVLIQPVRFTGHVLHDAELRYRIAKKEVFAVLRVLQVFKTLIQGLIAYTRHSVLKWIMKSKPADGRCVPWGVLLSQWNLDIRKTQRDDDGITPREHLDKVAEELIPTIGGAKPPPTSTRQGSCGCILWELTGWKILDAQGFILEDVTVNDAEYCGLLNGLTMARVRGVRDLIAVGNSRIVIQQVQGLIHCNQPNLQMRLASCEALKTKFDSVRIVHVKRDFNQAADYLTSKTLLLGRSWSVQEDGERQHLERVPKIQEKLMKSAEVCPVVRHSGLVAIQDGENYSDAPEYPSALDVMAATLPCAAKIVAAVTRASVRDRRVSSGPLDPLEYQRERWRCIKVRQEQDEYLCDLRDFLNGEVDRFTLPQLRKIAKVADMFALDARGVLYRLAQSTRDRPRDAQDEFLLVP</sequence>
<evidence type="ECO:0000313" key="9">
    <source>
        <dbReference type="EMBL" id="OWZ02169.1"/>
    </source>
</evidence>
<dbReference type="GO" id="GO:0003964">
    <property type="term" value="F:RNA-directed DNA polymerase activity"/>
    <property type="evidence" value="ECO:0007669"/>
    <property type="project" value="UniProtKB-KW"/>
</dbReference>
<accession>A0A225VB42</accession>
<dbReference type="Gene3D" id="3.30.70.270">
    <property type="match status" value="1"/>
</dbReference>
<keyword evidence="1" id="KW-0808">Transferase</keyword>
<gene>
    <name evidence="9" type="ORF">PHMEG_00026314</name>
</gene>